<keyword evidence="2" id="KW-1185">Reference proteome</keyword>
<comment type="caution">
    <text evidence="1">The sequence shown here is derived from an EMBL/GenBank/DDBJ whole genome shotgun (WGS) entry which is preliminary data.</text>
</comment>
<dbReference type="AlphaFoldDB" id="A0A8J2J897"/>
<gene>
    <name evidence="1" type="ORF">AFUS01_LOCUS4156</name>
</gene>
<reference evidence="1" key="1">
    <citation type="submission" date="2021-06" db="EMBL/GenBank/DDBJ databases">
        <authorList>
            <person name="Hodson N. C."/>
            <person name="Mongue J. A."/>
            <person name="Jaron S. K."/>
        </authorList>
    </citation>
    <scope>NUCLEOTIDE SEQUENCE</scope>
</reference>
<dbReference type="OrthoDB" id="6763258at2759"/>
<evidence type="ECO:0000313" key="1">
    <source>
        <dbReference type="EMBL" id="CAG7699300.1"/>
    </source>
</evidence>
<proteinExistence type="predicted"/>
<protein>
    <submittedName>
        <fullName evidence="1">Uncharacterized protein</fullName>
    </submittedName>
</protein>
<sequence>MNSDAQLTNLWQLETIGITDPGVVTTRAESESSAREHFRSTACIDSEGRYQVALPCLEGHPKLDTNRGLAERRLLATTNQLKNNGHYQDYAKVFEDWLAAGIIEK</sequence>
<name>A0A8J2J897_9HEXA</name>
<dbReference type="Proteomes" id="UP000708208">
    <property type="component" value="Unassembled WGS sequence"/>
</dbReference>
<evidence type="ECO:0000313" key="2">
    <source>
        <dbReference type="Proteomes" id="UP000708208"/>
    </source>
</evidence>
<feature type="non-terminal residue" evidence="1">
    <location>
        <position position="105"/>
    </location>
</feature>
<accession>A0A8J2J897</accession>
<organism evidence="1 2">
    <name type="scientific">Allacma fusca</name>
    <dbReference type="NCBI Taxonomy" id="39272"/>
    <lineage>
        <taxon>Eukaryota</taxon>
        <taxon>Metazoa</taxon>
        <taxon>Ecdysozoa</taxon>
        <taxon>Arthropoda</taxon>
        <taxon>Hexapoda</taxon>
        <taxon>Collembola</taxon>
        <taxon>Symphypleona</taxon>
        <taxon>Sminthuridae</taxon>
        <taxon>Allacma</taxon>
    </lineage>
</organism>
<dbReference type="EMBL" id="CAJVCH010025832">
    <property type="protein sequence ID" value="CAG7699300.1"/>
    <property type="molecule type" value="Genomic_DNA"/>
</dbReference>